<dbReference type="GO" id="GO:0000070">
    <property type="term" value="P:mitotic sister chromatid segregation"/>
    <property type="evidence" value="ECO:0007669"/>
    <property type="project" value="TreeGrafter"/>
</dbReference>
<reference evidence="10 11" key="1">
    <citation type="journal article" date="2018" name="Nat. Ecol. Evol.">
        <title>Pezizomycetes genomes reveal the molecular basis of ectomycorrhizal truffle lifestyle.</title>
        <authorList>
            <person name="Murat C."/>
            <person name="Payen T."/>
            <person name="Noel B."/>
            <person name="Kuo A."/>
            <person name="Morin E."/>
            <person name="Chen J."/>
            <person name="Kohler A."/>
            <person name="Krizsan K."/>
            <person name="Balestrini R."/>
            <person name="Da Silva C."/>
            <person name="Montanini B."/>
            <person name="Hainaut M."/>
            <person name="Levati E."/>
            <person name="Barry K.W."/>
            <person name="Belfiori B."/>
            <person name="Cichocki N."/>
            <person name="Clum A."/>
            <person name="Dockter R.B."/>
            <person name="Fauchery L."/>
            <person name="Guy J."/>
            <person name="Iotti M."/>
            <person name="Le Tacon F."/>
            <person name="Lindquist E.A."/>
            <person name="Lipzen A."/>
            <person name="Malagnac F."/>
            <person name="Mello A."/>
            <person name="Molinier V."/>
            <person name="Miyauchi S."/>
            <person name="Poulain J."/>
            <person name="Riccioni C."/>
            <person name="Rubini A."/>
            <person name="Sitrit Y."/>
            <person name="Splivallo R."/>
            <person name="Traeger S."/>
            <person name="Wang M."/>
            <person name="Zifcakova L."/>
            <person name="Wipf D."/>
            <person name="Zambonelli A."/>
            <person name="Paolocci F."/>
            <person name="Nowrousian M."/>
            <person name="Ottonello S."/>
            <person name="Baldrian P."/>
            <person name="Spatafora J.W."/>
            <person name="Henrissat B."/>
            <person name="Nagy L.G."/>
            <person name="Aury J.M."/>
            <person name="Wincker P."/>
            <person name="Grigoriev I.V."/>
            <person name="Bonfante P."/>
            <person name="Martin F.M."/>
        </authorList>
    </citation>
    <scope>NUCLEOTIDE SEQUENCE [LARGE SCALE GENOMIC DNA]</scope>
    <source>
        <strain evidence="10 11">RN42</strain>
    </source>
</reference>
<keyword evidence="11" id="KW-1185">Reference proteome</keyword>
<keyword evidence="5 8" id="KW-0175">Coiled coil</keyword>
<organism evidence="10 11">
    <name type="scientific">Ascobolus immersus RN42</name>
    <dbReference type="NCBI Taxonomy" id="1160509"/>
    <lineage>
        <taxon>Eukaryota</taxon>
        <taxon>Fungi</taxon>
        <taxon>Dikarya</taxon>
        <taxon>Ascomycota</taxon>
        <taxon>Pezizomycotina</taxon>
        <taxon>Pezizomycetes</taxon>
        <taxon>Pezizales</taxon>
        <taxon>Ascobolaceae</taxon>
        <taxon>Ascobolus</taxon>
    </lineage>
</organism>
<accession>A0A3N4IM87</accession>
<evidence type="ECO:0000313" key="11">
    <source>
        <dbReference type="Proteomes" id="UP000275078"/>
    </source>
</evidence>
<dbReference type="GO" id="GO:0000775">
    <property type="term" value="C:chromosome, centromeric region"/>
    <property type="evidence" value="ECO:0007669"/>
    <property type="project" value="UniProtKB-SubCell"/>
</dbReference>
<dbReference type="GO" id="GO:0005634">
    <property type="term" value="C:nucleus"/>
    <property type="evidence" value="ECO:0007669"/>
    <property type="project" value="UniProtKB-SubCell"/>
</dbReference>
<dbReference type="Gene3D" id="1.10.287.1490">
    <property type="match status" value="1"/>
</dbReference>
<dbReference type="Proteomes" id="UP000275078">
    <property type="component" value="Unassembled WGS sequence"/>
</dbReference>
<proteinExistence type="inferred from homology"/>
<dbReference type="OrthoDB" id="9445768at2759"/>
<evidence type="ECO:0000256" key="1">
    <source>
        <dbReference type="ARBA" id="ARBA00004123"/>
    </source>
</evidence>
<feature type="region of interest" description="Disordered" evidence="9">
    <location>
        <begin position="1"/>
        <end position="46"/>
    </location>
</feature>
<feature type="compositionally biased region" description="Polar residues" evidence="9">
    <location>
        <begin position="13"/>
        <end position="23"/>
    </location>
</feature>
<keyword evidence="6" id="KW-0539">Nucleus</keyword>
<dbReference type="Pfam" id="PF11802">
    <property type="entry name" value="CENP-K"/>
    <property type="match status" value="1"/>
</dbReference>
<keyword evidence="7" id="KW-0137">Centromere</keyword>
<feature type="coiled-coil region" evidence="8">
    <location>
        <begin position="146"/>
        <end position="180"/>
    </location>
</feature>
<sequence>MSFGGRPKPTPYAQLNNLLSLSRSDPRLKNATPLTRDPPSNYDSELKSSISDLKQHTSTLQSELSDLQSRLPDTISDVTKLRALTLAHEKASKELGWTPPKDSPLDSLLAYRNTLNTTKQLEEAISHLDGHLTRLRADVTTEENHLASAKQLNTALQEHLAELEEEALQIQQGGSQLREKRKKEAAEKAKLTRQEARKLVRGLMSFIDNNLSLMLAAQLAGGPKVGQELDTDALEIWVEKANTGKAKKGTLDAMWGNKDKGDARDLREEAGKEMKRLLEELMNASLETSPYVQVEEDSPFVRFLVLAGVAVGHPRDAGKLKLVDFGRTLEES</sequence>
<dbReference type="AlphaFoldDB" id="A0A3N4IM87"/>
<evidence type="ECO:0000256" key="8">
    <source>
        <dbReference type="SAM" id="Coils"/>
    </source>
</evidence>
<dbReference type="EMBL" id="ML119669">
    <property type="protein sequence ID" value="RPA82714.1"/>
    <property type="molecule type" value="Genomic_DNA"/>
</dbReference>
<evidence type="ECO:0000256" key="2">
    <source>
        <dbReference type="ARBA" id="ARBA00004584"/>
    </source>
</evidence>
<dbReference type="PANTHER" id="PTHR14401">
    <property type="entry name" value="CENTROMERE PROTEIN K"/>
    <property type="match status" value="1"/>
</dbReference>
<name>A0A3N4IM87_ASCIM</name>
<evidence type="ECO:0000256" key="5">
    <source>
        <dbReference type="ARBA" id="ARBA00023054"/>
    </source>
</evidence>
<evidence type="ECO:0000256" key="3">
    <source>
        <dbReference type="ARBA" id="ARBA00005795"/>
    </source>
</evidence>
<evidence type="ECO:0000256" key="6">
    <source>
        <dbReference type="ARBA" id="ARBA00023242"/>
    </source>
</evidence>
<feature type="coiled-coil region" evidence="8">
    <location>
        <begin position="260"/>
        <end position="287"/>
    </location>
</feature>
<dbReference type="PANTHER" id="PTHR14401:SF6">
    <property type="entry name" value="CENTROMERE PROTEIN K"/>
    <property type="match status" value="1"/>
</dbReference>
<comment type="similarity">
    <text evidence="3">Belongs to the CENP-K/MCM22 family.</text>
</comment>
<evidence type="ECO:0000313" key="10">
    <source>
        <dbReference type="EMBL" id="RPA82714.1"/>
    </source>
</evidence>
<evidence type="ECO:0000256" key="4">
    <source>
        <dbReference type="ARBA" id="ARBA00022454"/>
    </source>
</evidence>
<comment type="subcellular location">
    <subcellularLocation>
        <location evidence="2">Chromosome</location>
        <location evidence="2">Centromere</location>
    </subcellularLocation>
    <subcellularLocation>
        <location evidence="1">Nucleus</location>
    </subcellularLocation>
</comment>
<keyword evidence="4" id="KW-0158">Chromosome</keyword>
<dbReference type="GO" id="GO:0051382">
    <property type="term" value="P:kinetochore assembly"/>
    <property type="evidence" value="ECO:0007669"/>
    <property type="project" value="InterPro"/>
</dbReference>
<dbReference type="InterPro" id="IPR020993">
    <property type="entry name" value="Centromere_CenpK"/>
</dbReference>
<evidence type="ECO:0000256" key="9">
    <source>
        <dbReference type="SAM" id="MobiDB-lite"/>
    </source>
</evidence>
<gene>
    <name evidence="10" type="ORF">BJ508DRAFT_325180</name>
</gene>
<evidence type="ECO:0000256" key="7">
    <source>
        <dbReference type="ARBA" id="ARBA00023328"/>
    </source>
</evidence>
<protein>
    <submittedName>
        <fullName evidence="10">Uncharacterized protein</fullName>
    </submittedName>
</protein>